<feature type="domain" description="Peptidoglycan beta-N-acetylmuramidase NamZ C-terminal" evidence="2">
    <location>
        <begin position="227"/>
        <end position="370"/>
    </location>
</feature>
<dbReference type="Gene3D" id="3.90.1150.140">
    <property type="match status" value="1"/>
</dbReference>
<dbReference type="InterPro" id="IPR048502">
    <property type="entry name" value="NamZ_N"/>
</dbReference>
<evidence type="ECO:0000259" key="1">
    <source>
        <dbReference type="Pfam" id="PF07075"/>
    </source>
</evidence>
<dbReference type="EMBL" id="SSHJ02000007">
    <property type="protein sequence ID" value="MFN0256434.1"/>
    <property type="molecule type" value="Genomic_DNA"/>
</dbReference>
<dbReference type="PANTHER" id="PTHR42915:SF1">
    <property type="entry name" value="PEPTIDOGLYCAN BETA-N-ACETYLMURAMIDASE NAMZ"/>
    <property type="match status" value="1"/>
</dbReference>
<sequence length="380" mass="42455">MAAKSVQFGIDVFLETIDLKDAAIGLVCNAASLTTTGTHASQALLAHGFNIKKLFSPEHGFSAKGDDGAFISDDTDLVTRLPIISLYGNKLAPTTDDLADIDLVILDLPDIGARFYTYLWTMTYVMEACVANGKKLLILDRPNPIATHFDFAEGPVLEENCSSFIGRFSIPIKHNCTLAELANYFKVLKYPLLKLETIAMKNWDRYKNDDYPFFATSPAIQKRHTAYLYPGTCLFEGLNINEARSTEFPFEQFGAPWIDANLLKCKMLEISDAVDLEIVSYRAVAAPYLGEICNGLRIIPKSLHSFKPVNYIITLISLMTKLFPNKLKERNYLTNVNPNGEKHLDKLVGTTNSFEKISSNNLDTAVPNWLTTIKPYLIYP</sequence>
<feature type="domain" description="Peptidoglycan beta-N-acetylmuramidase NamZ N-terminal" evidence="1">
    <location>
        <begin position="24"/>
        <end position="222"/>
    </location>
</feature>
<keyword evidence="4" id="KW-1185">Reference proteome</keyword>
<evidence type="ECO:0000259" key="2">
    <source>
        <dbReference type="Pfam" id="PF20732"/>
    </source>
</evidence>
<dbReference type="PIRSF" id="PIRSF016719">
    <property type="entry name" value="UCP016719"/>
    <property type="match status" value="1"/>
</dbReference>
<gene>
    <name evidence="3" type="ORF">E6A44_012665</name>
</gene>
<name>A0ABW9J7C9_9SPHI</name>
<dbReference type="Gene3D" id="3.40.50.12170">
    <property type="entry name" value="Uncharacterised protein PF07075, DUF1343"/>
    <property type="match status" value="1"/>
</dbReference>
<dbReference type="Proteomes" id="UP001517247">
    <property type="component" value="Unassembled WGS sequence"/>
</dbReference>
<dbReference type="PANTHER" id="PTHR42915">
    <property type="entry name" value="HYPOTHETICAL 460 KDA PROTEIN IN FEUA-SIGW INTERGENIC REGION [PRECURSOR]"/>
    <property type="match status" value="1"/>
</dbReference>
<evidence type="ECO:0000313" key="4">
    <source>
        <dbReference type="Proteomes" id="UP001517247"/>
    </source>
</evidence>
<dbReference type="Pfam" id="PF07075">
    <property type="entry name" value="NamZ_N"/>
    <property type="match status" value="1"/>
</dbReference>
<proteinExistence type="predicted"/>
<reference evidence="3 4" key="1">
    <citation type="submission" date="2024-12" db="EMBL/GenBank/DDBJ databases">
        <authorList>
            <person name="Hu S."/>
        </authorList>
    </citation>
    <scope>NUCLEOTIDE SEQUENCE [LARGE SCALE GENOMIC DNA]</scope>
    <source>
        <strain evidence="3 4">THG-T11</strain>
    </source>
</reference>
<comment type="caution">
    <text evidence="3">The sequence shown here is derived from an EMBL/GenBank/DDBJ whole genome shotgun (WGS) entry which is preliminary data.</text>
</comment>
<dbReference type="InterPro" id="IPR048503">
    <property type="entry name" value="NamZ_C"/>
</dbReference>
<protein>
    <submittedName>
        <fullName evidence="3">Exo-beta-N-acetylmuramidase NamZ domain-containing protein</fullName>
    </submittedName>
</protein>
<organism evidence="3 4">
    <name type="scientific">Pedobacter ureilyticus</name>
    <dbReference type="NCBI Taxonomy" id="1393051"/>
    <lineage>
        <taxon>Bacteria</taxon>
        <taxon>Pseudomonadati</taxon>
        <taxon>Bacteroidota</taxon>
        <taxon>Sphingobacteriia</taxon>
        <taxon>Sphingobacteriales</taxon>
        <taxon>Sphingobacteriaceae</taxon>
        <taxon>Pedobacter</taxon>
    </lineage>
</organism>
<evidence type="ECO:0000313" key="3">
    <source>
        <dbReference type="EMBL" id="MFN0256434.1"/>
    </source>
</evidence>
<dbReference type="Pfam" id="PF20732">
    <property type="entry name" value="NamZ_C"/>
    <property type="match status" value="1"/>
</dbReference>
<dbReference type="RefSeq" id="WP_138723542.1">
    <property type="nucleotide sequence ID" value="NZ_SSHJ02000007.1"/>
</dbReference>
<accession>A0ABW9J7C9</accession>
<dbReference type="InterPro" id="IPR008302">
    <property type="entry name" value="NamZ"/>
</dbReference>